<dbReference type="PANTHER" id="PTHR11934">
    <property type="entry name" value="RIBOSE-5-PHOSPHATE ISOMERASE"/>
    <property type="match status" value="1"/>
</dbReference>
<dbReference type="SUPFAM" id="SSF75445">
    <property type="entry name" value="D-ribose-5-phosphate isomerase (RpiA), lid domain"/>
    <property type="match status" value="1"/>
</dbReference>
<dbReference type="InterPro" id="IPR020672">
    <property type="entry name" value="Ribose5P_isomerase_typA_subgr"/>
</dbReference>
<feature type="active site" description="Proton acceptor" evidence="5">
    <location>
        <position position="108"/>
    </location>
</feature>
<comment type="pathway">
    <text evidence="5">Carbohydrate degradation; pentose phosphate pathway; D-ribose 5-phosphate from D-ribulose 5-phosphate (non-oxidative stage): step 1/1.</text>
</comment>
<dbReference type="Gene3D" id="3.30.70.260">
    <property type="match status" value="1"/>
</dbReference>
<dbReference type="CDD" id="cd01398">
    <property type="entry name" value="RPI_A"/>
    <property type="match status" value="1"/>
</dbReference>
<dbReference type="GO" id="GO:0004751">
    <property type="term" value="F:ribose-5-phosphate isomerase activity"/>
    <property type="evidence" value="ECO:0007669"/>
    <property type="project" value="UniProtKB-UniRule"/>
</dbReference>
<dbReference type="InterPro" id="IPR004788">
    <property type="entry name" value="Ribose5P_isomerase_type_A"/>
</dbReference>
<dbReference type="SUPFAM" id="SSF100950">
    <property type="entry name" value="NagB/RpiA/CoA transferase-like"/>
    <property type="match status" value="1"/>
</dbReference>
<accession>A0A1I4G7C4</accession>
<comment type="subunit">
    <text evidence="5">Homodimer.</text>
</comment>
<proteinExistence type="inferred from homology"/>
<dbReference type="AlphaFoldDB" id="A0A1I4G7C4"/>
<dbReference type="EC" id="5.3.1.6" evidence="5"/>
<dbReference type="GO" id="GO:0009052">
    <property type="term" value="P:pentose-phosphate shunt, non-oxidative branch"/>
    <property type="evidence" value="ECO:0007669"/>
    <property type="project" value="UniProtKB-UniRule"/>
</dbReference>
<evidence type="ECO:0000313" key="6">
    <source>
        <dbReference type="EMBL" id="SFL25988.1"/>
    </source>
</evidence>
<name>A0A1I4G7C4_9EURY</name>
<protein>
    <recommendedName>
        <fullName evidence="5">Ribose-5-phosphate isomerase A</fullName>
        <ecNumber evidence="5">5.3.1.6</ecNumber>
    </recommendedName>
    <alternativeName>
        <fullName evidence="5">Phosphoriboisomerase A</fullName>
        <shortName evidence="5">PRI</shortName>
    </alternativeName>
</protein>
<feature type="binding site" evidence="5">
    <location>
        <position position="126"/>
    </location>
    <ligand>
        <name>substrate</name>
    </ligand>
</feature>
<evidence type="ECO:0000256" key="1">
    <source>
        <dbReference type="ARBA" id="ARBA00001713"/>
    </source>
</evidence>
<reference evidence="7" key="1">
    <citation type="submission" date="2016-10" db="EMBL/GenBank/DDBJ databases">
        <authorList>
            <person name="Varghese N."/>
            <person name="Submissions S."/>
        </authorList>
    </citation>
    <scope>NUCLEOTIDE SEQUENCE [LARGE SCALE GENOMIC DNA]</scope>
    <source>
        <strain evidence="7">CGMCC 1.7738</strain>
    </source>
</reference>
<gene>
    <name evidence="5" type="primary">rpiA</name>
    <name evidence="6" type="ORF">SAMN04487950_3093</name>
</gene>
<comment type="catalytic activity">
    <reaction evidence="1 5">
        <text>aldehydo-D-ribose 5-phosphate = D-ribulose 5-phosphate</text>
        <dbReference type="Rhea" id="RHEA:14657"/>
        <dbReference type="ChEBI" id="CHEBI:58121"/>
        <dbReference type="ChEBI" id="CHEBI:58273"/>
        <dbReference type="EC" id="5.3.1.6"/>
    </reaction>
</comment>
<dbReference type="NCBIfam" id="NF001924">
    <property type="entry name" value="PRK00702.1"/>
    <property type="match status" value="1"/>
</dbReference>
<evidence type="ECO:0000256" key="4">
    <source>
        <dbReference type="ARBA" id="ARBA00023235"/>
    </source>
</evidence>
<dbReference type="HAMAP" id="MF_00170">
    <property type="entry name" value="Rib_5P_isom_A"/>
    <property type="match status" value="1"/>
</dbReference>
<dbReference type="FunFam" id="3.40.50.1360:FF:000001">
    <property type="entry name" value="Ribose-5-phosphate isomerase A"/>
    <property type="match status" value="1"/>
</dbReference>
<evidence type="ECO:0000256" key="3">
    <source>
        <dbReference type="ARBA" id="ARBA00011881"/>
    </source>
</evidence>
<dbReference type="GO" id="GO:0006014">
    <property type="term" value="P:D-ribose metabolic process"/>
    <property type="evidence" value="ECO:0007669"/>
    <property type="project" value="TreeGrafter"/>
</dbReference>
<comment type="subunit">
    <text evidence="3">Homotetramer.</text>
</comment>
<organism evidence="6 7">
    <name type="scientific">Halogranum rubrum</name>
    <dbReference type="NCBI Taxonomy" id="553466"/>
    <lineage>
        <taxon>Archaea</taxon>
        <taxon>Methanobacteriati</taxon>
        <taxon>Methanobacteriota</taxon>
        <taxon>Stenosarchaea group</taxon>
        <taxon>Halobacteria</taxon>
        <taxon>Halobacteriales</taxon>
        <taxon>Haloferacaceae</taxon>
    </lineage>
</organism>
<dbReference type="InterPro" id="IPR037171">
    <property type="entry name" value="NagB/RpiA_transferase-like"/>
</dbReference>
<dbReference type="NCBIfam" id="TIGR00021">
    <property type="entry name" value="rpiA"/>
    <property type="match status" value="1"/>
</dbReference>
<feature type="binding site" evidence="5">
    <location>
        <begin position="32"/>
        <end position="35"/>
    </location>
    <ligand>
        <name>substrate</name>
    </ligand>
</feature>
<evidence type="ECO:0000256" key="2">
    <source>
        <dbReference type="ARBA" id="ARBA00008088"/>
    </source>
</evidence>
<dbReference type="Proteomes" id="UP000199607">
    <property type="component" value="Unassembled WGS sequence"/>
</dbReference>
<dbReference type="PANTHER" id="PTHR11934:SF0">
    <property type="entry name" value="RIBOSE-5-PHOSPHATE ISOMERASE"/>
    <property type="match status" value="1"/>
</dbReference>
<dbReference type="FunFam" id="3.30.70.260:FF:000018">
    <property type="entry name" value="Ribose-5-phosphate isomerase A"/>
    <property type="match status" value="1"/>
</dbReference>
<dbReference type="UniPathway" id="UPA00115">
    <property type="reaction ID" value="UER00412"/>
</dbReference>
<keyword evidence="7" id="KW-1185">Reference proteome</keyword>
<keyword evidence="4 5" id="KW-0413">Isomerase</keyword>
<sequence>MKTTGGSDAAKRNAGESAADLVTDGMVVGLGTGSTAAYAIRAIGRAVDAGLDVHGVPTSFASRELAREAEIPLVALDDVETIDLAIDGADQVADGHLIKGGGAAHAREKIVDTAADRFVVVADPSKEAETLDRSVPVEVLPAARQTVASAVRSAGGDPTLRTAERKDGPVVTDNGNLVVDCEFGLIDTPAALARTLSETPGVVEHGLFVGVADEVHVGRDEGVTVHELSR</sequence>
<feature type="binding site" evidence="5">
    <location>
        <begin position="99"/>
        <end position="102"/>
    </location>
    <ligand>
        <name>substrate</name>
    </ligand>
</feature>
<comment type="similarity">
    <text evidence="2 5">Belongs to the ribose 5-phosphate isomerase family.</text>
</comment>
<dbReference type="STRING" id="553466.SAMN04487950_3093"/>
<comment type="function">
    <text evidence="5">Catalyzes the reversible conversion of ribose-5-phosphate to ribulose 5-phosphate.</text>
</comment>
<dbReference type="Gene3D" id="3.40.50.1360">
    <property type="match status" value="1"/>
</dbReference>
<dbReference type="GO" id="GO:0005829">
    <property type="term" value="C:cytosol"/>
    <property type="evidence" value="ECO:0007669"/>
    <property type="project" value="TreeGrafter"/>
</dbReference>
<dbReference type="RefSeq" id="WP_089870264.1">
    <property type="nucleotide sequence ID" value="NZ_FOTC01000003.1"/>
</dbReference>
<feature type="binding site" evidence="5">
    <location>
        <begin position="87"/>
        <end position="90"/>
    </location>
    <ligand>
        <name>substrate</name>
    </ligand>
</feature>
<dbReference type="EMBL" id="FOTC01000003">
    <property type="protein sequence ID" value="SFL25988.1"/>
    <property type="molecule type" value="Genomic_DNA"/>
</dbReference>
<evidence type="ECO:0000313" key="7">
    <source>
        <dbReference type="Proteomes" id="UP000199607"/>
    </source>
</evidence>
<evidence type="ECO:0000256" key="5">
    <source>
        <dbReference type="HAMAP-Rule" id="MF_00170"/>
    </source>
</evidence>
<dbReference type="Pfam" id="PF06026">
    <property type="entry name" value="Rib_5-P_isom_A"/>
    <property type="match status" value="1"/>
</dbReference>